<evidence type="ECO:0000313" key="1">
    <source>
        <dbReference type="EMBL" id="KSV60280.1"/>
    </source>
</evidence>
<evidence type="ECO:0000313" key="2">
    <source>
        <dbReference type="Proteomes" id="UP000054874"/>
    </source>
</evidence>
<keyword evidence="2" id="KW-1185">Reference proteome</keyword>
<proteinExistence type="predicted"/>
<reference evidence="1 2" key="1">
    <citation type="submission" date="2015-11" db="EMBL/GenBank/DDBJ databases">
        <title>Butyribacter intestini gen. nov., sp. nov., a butyric acid-producing bacterium of the family Lachnospiraceae isolated from the human faeces.</title>
        <authorList>
            <person name="Zou Y."/>
            <person name="Xue W."/>
            <person name="Luo G."/>
            <person name="Lv M."/>
        </authorList>
    </citation>
    <scope>NUCLEOTIDE SEQUENCE [LARGE SCALE GENOMIC DNA]</scope>
    <source>
        <strain evidence="1 2">ACET-33324</strain>
    </source>
</reference>
<dbReference type="STRING" id="290052.ASU35_05870"/>
<comment type="caution">
    <text evidence="1">The sequence shown here is derived from an EMBL/GenBank/DDBJ whole genome shotgun (WGS) entry which is preliminary data.</text>
</comment>
<gene>
    <name evidence="1" type="ORF">ASU35_05870</name>
</gene>
<dbReference type="EMBL" id="LNAM01000024">
    <property type="protein sequence ID" value="KSV60280.1"/>
    <property type="molecule type" value="Genomic_DNA"/>
</dbReference>
<name>A0A0V8QI96_9FIRM</name>
<dbReference type="RefSeq" id="WP_058351481.1">
    <property type="nucleotide sequence ID" value="NZ_CABMMD010000024.1"/>
</dbReference>
<dbReference type="Proteomes" id="UP000054874">
    <property type="component" value="Unassembled WGS sequence"/>
</dbReference>
<organism evidence="1 2">
    <name type="scientific">Acetivibrio ethanolgignens</name>
    <dbReference type="NCBI Taxonomy" id="290052"/>
    <lineage>
        <taxon>Bacteria</taxon>
        <taxon>Bacillati</taxon>
        <taxon>Bacillota</taxon>
        <taxon>Clostridia</taxon>
        <taxon>Eubacteriales</taxon>
        <taxon>Oscillospiraceae</taxon>
        <taxon>Acetivibrio</taxon>
    </lineage>
</organism>
<accession>A0A0V8QI96</accession>
<sequence length="72" mass="8211">MIVKAYSPSVPLNMSEETKKNNLIWEQKDVDRIEIIPDIALLKCLSCGKEEMFKYGENRIEVLGNPIDGITQ</sequence>
<protein>
    <submittedName>
        <fullName evidence="1">Uncharacterized protein</fullName>
    </submittedName>
</protein>
<dbReference type="AlphaFoldDB" id="A0A0V8QI96"/>